<dbReference type="FunFam" id="1.20.1250.20:FF:000181">
    <property type="entry name" value="Major facilitator superfamily domain-containing protein 10"/>
    <property type="match status" value="1"/>
</dbReference>
<comment type="function">
    <text evidence="15">Involved in nucleolar processing of pre-18S ribosomal RNA. Has a role in the nuclear export of 40S pre-ribosomal subunit to the cytoplasm.</text>
</comment>
<feature type="region of interest" description="Disordered" evidence="19">
    <location>
        <begin position="163"/>
        <end position="256"/>
    </location>
</feature>
<gene>
    <name evidence="22" type="ORF">ASZ78_000018</name>
</gene>
<feature type="transmembrane region" description="Helical" evidence="20">
    <location>
        <begin position="990"/>
        <end position="1013"/>
    </location>
</feature>
<name>A0A226MM69_CALSU</name>
<dbReference type="Pfam" id="PF04147">
    <property type="entry name" value="Nop14"/>
    <property type="match status" value="1"/>
</dbReference>
<dbReference type="AlphaFoldDB" id="A0A226MM69"/>
<comment type="function">
    <text evidence="16">Probable organic anion transporter which may serve as a transporter for some non-steroidal anti-inflammatory drugs (NSAIDs) as well as other organic anions across the luminal membranes of renal proximal tubules at the final excretion step into the urine.</text>
</comment>
<evidence type="ECO:0000256" key="18">
    <source>
        <dbReference type="ARBA" id="ARBA00082130"/>
    </source>
</evidence>
<feature type="transmembrane region" description="Helical" evidence="20">
    <location>
        <begin position="932"/>
        <end position="949"/>
    </location>
</feature>
<evidence type="ECO:0000256" key="5">
    <source>
        <dbReference type="ARBA" id="ARBA00008335"/>
    </source>
</evidence>
<feature type="domain" description="Major facilitator superfamily (MFS) profile" evidence="21">
    <location>
        <begin position="837"/>
        <end position="1244"/>
    </location>
</feature>
<evidence type="ECO:0000313" key="22">
    <source>
        <dbReference type="EMBL" id="OXB56338.1"/>
    </source>
</evidence>
<evidence type="ECO:0000256" key="15">
    <source>
        <dbReference type="ARBA" id="ARBA00024695"/>
    </source>
</evidence>
<protein>
    <recommendedName>
        <fullName evidence="17">Major facilitator superfamily domain-containing protein 10</fullName>
    </recommendedName>
    <alternativeName>
        <fullName evidence="18">Tetracycline transporter-like protein</fullName>
    </alternativeName>
</protein>
<dbReference type="GO" id="GO:0006915">
    <property type="term" value="P:apoptotic process"/>
    <property type="evidence" value="ECO:0007669"/>
    <property type="project" value="UniProtKB-KW"/>
</dbReference>
<dbReference type="Proteomes" id="UP000198323">
    <property type="component" value="Unassembled WGS sequence"/>
</dbReference>
<evidence type="ECO:0000256" key="9">
    <source>
        <dbReference type="ARBA" id="ARBA00022552"/>
    </source>
</evidence>
<keyword evidence="7" id="KW-1003">Cell membrane</keyword>
<dbReference type="InterPro" id="IPR011701">
    <property type="entry name" value="MFS"/>
</dbReference>
<evidence type="ECO:0000256" key="8">
    <source>
        <dbReference type="ARBA" id="ARBA00022517"/>
    </source>
</evidence>
<feature type="transmembrane region" description="Helical" evidence="20">
    <location>
        <begin position="899"/>
        <end position="920"/>
    </location>
</feature>
<evidence type="ECO:0000256" key="7">
    <source>
        <dbReference type="ARBA" id="ARBA00022475"/>
    </source>
</evidence>
<comment type="similarity">
    <text evidence="5">Belongs to the major facilitator superfamily.</text>
</comment>
<evidence type="ECO:0000256" key="11">
    <source>
        <dbReference type="ARBA" id="ARBA00022703"/>
    </source>
</evidence>
<dbReference type="InterPro" id="IPR020846">
    <property type="entry name" value="MFS_dom"/>
</dbReference>
<keyword evidence="10 20" id="KW-0812">Transmembrane</keyword>
<dbReference type="GO" id="GO:0032040">
    <property type="term" value="C:small-subunit processome"/>
    <property type="evidence" value="ECO:0007669"/>
    <property type="project" value="InterPro"/>
</dbReference>
<feature type="transmembrane region" description="Helical" evidence="20">
    <location>
        <begin position="1096"/>
        <end position="1113"/>
    </location>
</feature>
<feature type="transmembrane region" description="Helical" evidence="20">
    <location>
        <begin position="1191"/>
        <end position="1212"/>
    </location>
</feature>
<keyword evidence="9" id="KW-0698">rRNA processing</keyword>
<reference evidence="22 23" key="1">
    <citation type="submission" date="2016-07" db="EMBL/GenBank/DDBJ databases">
        <title>Disparate Historic Effective Population Sizes Predicted by Modern Levels of Genome Diversity for the Scaled Quail (Callipepla squamata) and the Northern Bobwhite (Colinus virginianus): Inferences from First and Second Generation Draft Genome Assemblies for Sympatric New World Quail.</title>
        <authorList>
            <person name="Oldeschulte D.L."/>
            <person name="Halley Y.A."/>
            <person name="Bhattarai E.K."/>
            <person name="Brashear W.A."/>
            <person name="Hill J."/>
            <person name="Metz R.P."/>
            <person name="Johnson C.D."/>
            <person name="Rollins D."/>
            <person name="Peterson M.J."/>
            <person name="Bickhart D.M."/>
            <person name="Decker J.E."/>
            <person name="Seabury C.M."/>
        </authorList>
    </citation>
    <scope>NUCLEOTIDE SEQUENCE [LARGE SCALE GENOMIC DNA]</scope>
    <source>
        <strain evidence="22 23">Texas</strain>
        <tissue evidence="22">Leg muscle</tissue>
    </source>
</reference>
<feature type="transmembrane region" description="Helical" evidence="20">
    <location>
        <begin position="1025"/>
        <end position="1044"/>
    </location>
</feature>
<feature type="compositionally biased region" description="Basic and acidic residues" evidence="19">
    <location>
        <begin position="240"/>
        <end position="256"/>
    </location>
</feature>
<feature type="transmembrane region" description="Helical" evidence="20">
    <location>
        <begin position="1133"/>
        <end position="1152"/>
    </location>
</feature>
<feature type="transmembrane region" description="Helical" evidence="20">
    <location>
        <begin position="955"/>
        <end position="978"/>
    </location>
</feature>
<evidence type="ECO:0000259" key="21">
    <source>
        <dbReference type="PROSITE" id="PS50850"/>
    </source>
</evidence>
<evidence type="ECO:0000256" key="1">
    <source>
        <dbReference type="ARBA" id="ARBA00004473"/>
    </source>
</evidence>
<evidence type="ECO:0000256" key="14">
    <source>
        <dbReference type="ARBA" id="ARBA00023242"/>
    </source>
</evidence>
<keyword evidence="6" id="KW-0813">Transport</keyword>
<evidence type="ECO:0000313" key="23">
    <source>
        <dbReference type="Proteomes" id="UP000198323"/>
    </source>
</evidence>
<dbReference type="InterPro" id="IPR007276">
    <property type="entry name" value="Nop14"/>
</dbReference>
<dbReference type="GO" id="GO:0030692">
    <property type="term" value="C:Noc4p-Nop14p complex"/>
    <property type="evidence" value="ECO:0007669"/>
    <property type="project" value="TreeGrafter"/>
</dbReference>
<evidence type="ECO:0000256" key="6">
    <source>
        <dbReference type="ARBA" id="ARBA00022448"/>
    </source>
</evidence>
<dbReference type="InterPro" id="IPR036259">
    <property type="entry name" value="MFS_trans_sf"/>
</dbReference>
<accession>A0A226MM69</accession>
<dbReference type="InterPro" id="IPR005829">
    <property type="entry name" value="Sugar_transporter_CS"/>
</dbReference>
<sequence>MGKAAKRKKKASAPSRTKGSAEPTIAMVKSNPFEVKVNRQKFNILGRKTKNDVGLPGVSRSKAIKKRTQTLLKEYKEKEKTNVFKDKRFGEYNTKISPEEKMIKRFTLERQQNFGKKSIYNLNEDEELTHYGQSLAEIEKLNDIIDSDSDTEERGALSAELTAAHFGGGGGLLRKKAASEQEDEEEEKPKSRKELIEELIAKSKKDKQERQSRRESALELTEKLDNDWKEIQTLMARKPPKSERKDEEVEKPKPDDYDMIVRELGFEMKAKPSERMKTEEELAKEEEARLQKLEADRLRRMRGIDQQENKKKPSHVSADDLADGFILDKDDRRLLYYKDGKMSIENEEEEGKEEEEQEQEEEEEGEEEFNENREDEEESATEDEEDVASDNHSDLESDLESEEEATGNTEQEKQKANENESQNVEELDPEMEAAKTELPYTFSVPESYEKFKSLLAGRTVEQQLIILERIQKCNHPSLAVGNKTKLEKLFGFLLEYIGELATLDLPELKTIDRLILPLYNLCQMFPEAASGNIKFVLRDAAHEMEEVMEVKGRVTFPGLDTCRITTLQDVIKGLFICSLFLEYVSLSRRFVPELINFLLGVLHISLPKKQAQGYTVVHPFTPVGKNLELLLVCDKNDLESWQKQSLPLSIMTRLKELSKTEINHIRLSCLALCFDLIKRCAVLYEFLPSFHEIMNPIRVLLTQHVSVSEYPEKMQEWYHSALKELENKAKHYTPLVCEKKKPVPLKQYTPKIVKVLEFGRKQGGSKKEQERKRLIHKHKREFKGAVREIRKDNQFLARMKLSEIMERIRALGNMALRETEASSSSANDKQEQNCSRVITVVFLALFIDLLGFALILPLFPSILDYYSQTEDGFYLSLQRGVDWFAAMVGMPPERKYNSVLFGGLIGSMFSILQFFSSPLTGAVSDCLGRRPVILMTAMGLIASYALWAASRSFGVFLLSRMVGGISKGNVSLCTAIIADLHSPKARSKGMAMIGVAFSLGFTLGPMIGAYLAMETEKGEVFYLRSALLALMFAVADLIFIFFLLPETLPKEKRVSSVASGFRAAADLLSPLALFRFSAVTRGKESPSDQNLQNLKILGLAYFLYLFLFSGLEYTLSFLTHQRFQFSSMQQGKMFFFIGITMAVIQGGYARRIKPGNEIRAVKRAVLLLVPAFLLIGWAADVTLLAAGLLLYSFAAAIVIPCLSAVVSGYVYWLAGAESCFTVCGVFFLIPFILLGSIKQQTKEE</sequence>
<evidence type="ECO:0000256" key="12">
    <source>
        <dbReference type="ARBA" id="ARBA00022989"/>
    </source>
</evidence>
<feature type="compositionally biased region" description="Acidic residues" evidence="19">
    <location>
        <begin position="396"/>
        <end position="405"/>
    </location>
</feature>
<keyword evidence="14" id="KW-0539">Nucleus</keyword>
<feature type="transmembrane region" description="Helical" evidence="20">
    <location>
        <begin position="837"/>
        <end position="859"/>
    </location>
</feature>
<dbReference type="SUPFAM" id="SSF103473">
    <property type="entry name" value="MFS general substrate transporter"/>
    <property type="match status" value="1"/>
</dbReference>
<comment type="subcellular location">
    <subcellularLocation>
        <location evidence="3">Cell membrane</location>
        <topology evidence="3">Multi-pass membrane protein</topology>
    </subcellularLocation>
    <subcellularLocation>
        <location evidence="1">Nucleus inner membrane</location>
        <topology evidence="1">Multi-pass membrane protein</topology>
    </subcellularLocation>
    <subcellularLocation>
        <location evidence="2">Nucleus</location>
        <location evidence="2">Nucleolus</location>
    </subcellularLocation>
</comment>
<dbReference type="Pfam" id="PF07690">
    <property type="entry name" value="MFS_1"/>
    <property type="match status" value="1"/>
</dbReference>
<feature type="region of interest" description="Disordered" evidence="19">
    <location>
        <begin position="1"/>
        <end position="25"/>
    </location>
</feature>
<proteinExistence type="inferred from homology"/>
<comment type="caution">
    <text evidence="22">The sequence shown here is derived from an EMBL/GenBank/DDBJ whole genome shotgun (WGS) entry which is preliminary data.</text>
</comment>
<dbReference type="PROSITE" id="PS00216">
    <property type="entry name" value="SUGAR_TRANSPORT_1"/>
    <property type="match status" value="1"/>
</dbReference>
<dbReference type="GO" id="GO:0005637">
    <property type="term" value="C:nuclear inner membrane"/>
    <property type="evidence" value="ECO:0007669"/>
    <property type="project" value="UniProtKB-SubCell"/>
</dbReference>
<feature type="compositionally biased region" description="Basic and acidic residues" evidence="19">
    <location>
        <begin position="326"/>
        <end position="344"/>
    </location>
</feature>
<keyword evidence="23" id="KW-1185">Reference proteome</keyword>
<evidence type="ECO:0000256" key="13">
    <source>
        <dbReference type="ARBA" id="ARBA00023136"/>
    </source>
</evidence>
<comment type="similarity">
    <text evidence="4">Belongs to the NOP14 family.</text>
</comment>
<dbReference type="PANTHER" id="PTHR23183">
    <property type="entry name" value="NOP14"/>
    <property type="match status" value="1"/>
</dbReference>
<dbReference type="GO" id="GO:0022857">
    <property type="term" value="F:transmembrane transporter activity"/>
    <property type="evidence" value="ECO:0007669"/>
    <property type="project" value="InterPro"/>
</dbReference>
<feature type="compositionally biased region" description="Basic and acidic residues" evidence="19">
    <location>
        <begin position="187"/>
        <end position="230"/>
    </location>
</feature>
<evidence type="ECO:0000256" key="20">
    <source>
        <dbReference type="SAM" id="Phobius"/>
    </source>
</evidence>
<keyword evidence="12 20" id="KW-1133">Transmembrane helix</keyword>
<feature type="compositionally biased region" description="Acidic residues" evidence="19">
    <location>
        <begin position="345"/>
        <end position="388"/>
    </location>
</feature>
<feature type="compositionally biased region" description="Basic residues" evidence="19">
    <location>
        <begin position="1"/>
        <end position="11"/>
    </location>
</feature>
<evidence type="ECO:0000256" key="16">
    <source>
        <dbReference type="ARBA" id="ARBA00058620"/>
    </source>
</evidence>
<evidence type="ECO:0000256" key="10">
    <source>
        <dbReference type="ARBA" id="ARBA00022692"/>
    </source>
</evidence>
<feature type="transmembrane region" description="Helical" evidence="20">
    <location>
        <begin position="1219"/>
        <end position="1237"/>
    </location>
</feature>
<dbReference type="PROSITE" id="PS50850">
    <property type="entry name" value="MFS"/>
    <property type="match status" value="1"/>
</dbReference>
<evidence type="ECO:0000256" key="19">
    <source>
        <dbReference type="SAM" id="MobiDB-lite"/>
    </source>
</evidence>
<evidence type="ECO:0000256" key="17">
    <source>
        <dbReference type="ARBA" id="ARBA00074276"/>
    </source>
</evidence>
<dbReference type="CDD" id="cd17389">
    <property type="entry name" value="MFS_MFSD10"/>
    <property type="match status" value="1"/>
</dbReference>
<feature type="compositionally biased region" description="Basic and acidic residues" evidence="19">
    <location>
        <begin position="270"/>
        <end position="311"/>
    </location>
</feature>
<feature type="region of interest" description="Disordered" evidence="19">
    <location>
        <begin position="270"/>
        <end position="427"/>
    </location>
</feature>
<evidence type="ECO:0000256" key="3">
    <source>
        <dbReference type="ARBA" id="ARBA00004651"/>
    </source>
</evidence>
<evidence type="ECO:0000256" key="2">
    <source>
        <dbReference type="ARBA" id="ARBA00004604"/>
    </source>
</evidence>
<evidence type="ECO:0000256" key="4">
    <source>
        <dbReference type="ARBA" id="ARBA00007466"/>
    </source>
</evidence>
<organism evidence="22 23">
    <name type="scientific">Callipepla squamata</name>
    <name type="common">Scaled quail</name>
    <dbReference type="NCBI Taxonomy" id="9009"/>
    <lineage>
        <taxon>Eukaryota</taxon>
        <taxon>Metazoa</taxon>
        <taxon>Chordata</taxon>
        <taxon>Craniata</taxon>
        <taxon>Vertebrata</taxon>
        <taxon>Euteleostomi</taxon>
        <taxon>Archelosauria</taxon>
        <taxon>Archosauria</taxon>
        <taxon>Dinosauria</taxon>
        <taxon>Saurischia</taxon>
        <taxon>Theropoda</taxon>
        <taxon>Coelurosauria</taxon>
        <taxon>Aves</taxon>
        <taxon>Neognathae</taxon>
        <taxon>Galloanserae</taxon>
        <taxon>Galliformes</taxon>
        <taxon>Odontophoridae</taxon>
        <taxon>Callipepla</taxon>
    </lineage>
</organism>
<keyword evidence="13 20" id="KW-0472">Membrane</keyword>
<dbReference type="OrthoDB" id="441771at2759"/>
<dbReference type="GO" id="GO:0005886">
    <property type="term" value="C:plasma membrane"/>
    <property type="evidence" value="ECO:0007669"/>
    <property type="project" value="UniProtKB-SubCell"/>
</dbReference>
<dbReference type="STRING" id="9009.A0A226MM69"/>
<keyword evidence="11" id="KW-0053">Apoptosis</keyword>
<keyword evidence="8" id="KW-0690">Ribosome biogenesis</keyword>
<dbReference type="Gene3D" id="1.20.1250.20">
    <property type="entry name" value="MFS general substrate transporter like domains"/>
    <property type="match status" value="1"/>
</dbReference>
<dbReference type="GO" id="GO:0030490">
    <property type="term" value="P:maturation of SSU-rRNA"/>
    <property type="evidence" value="ECO:0007669"/>
    <property type="project" value="TreeGrafter"/>
</dbReference>
<feature type="transmembrane region" description="Helical" evidence="20">
    <location>
        <begin position="1164"/>
        <end position="1185"/>
    </location>
</feature>
<dbReference type="PANTHER" id="PTHR23183:SF0">
    <property type="entry name" value="NUCLEOLAR PROTEIN 14"/>
    <property type="match status" value="1"/>
</dbReference>
<dbReference type="EMBL" id="MCFN01000650">
    <property type="protein sequence ID" value="OXB56338.1"/>
    <property type="molecule type" value="Genomic_DNA"/>
</dbReference>